<proteinExistence type="predicted"/>
<feature type="region of interest" description="Disordered" evidence="1">
    <location>
        <begin position="398"/>
        <end position="428"/>
    </location>
</feature>
<dbReference type="GeneID" id="9627145"/>
<dbReference type="AlphaFoldDB" id="D8UG82"/>
<protein>
    <submittedName>
        <fullName evidence="2">Uncharacterized protein</fullName>
    </submittedName>
</protein>
<sequence>MRSANVATRRSGPARLFETRARRAILAEWYRLSLAVGPGHRPSCQTRTVCPCSGPAEPAPQLPSAVAPDHAPYQALLSELAPLSPQQLRVEAHRRPSQLLDVGFLFWLRDQERRPGLRAIDRELLSRLGQELTMMREWTEEQSNRTLLPSLASSLAYGNLRQWREETGAEAPEVVPGVPLEQLYRLGEEEERKLRESLRGGGGGGTGPRRVSARSGIEEFTKYNKAYADLAAGAVARVRQRLMGFDDDGPSAASAVLRALLRQMGSPEERANSLPEAFSPPGLQVLPDDATATGAIGQGGGKPSFFMTTPAALMAAARTRLGELTGADEGGIAALSLGTPDAAVALVEAGSAASGRTLPEGGRGWPGLLPSGEDEVTVLEELLQLIDQYDKQVYSRKTPLERMGHTPGPWASTLQAPRPGPLGPNLNR</sequence>
<organism evidence="3">
    <name type="scientific">Volvox carteri f. nagariensis</name>
    <dbReference type="NCBI Taxonomy" id="3068"/>
    <lineage>
        <taxon>Eukaryota</taxon>
        <taxon>Viridiplantae</taxon>
        <taxon>Chlorophyta</taxon>
        <taxon>core chlorophytes</taxon>
        <taxon>Chlorophyceae</taxon>
        <taxon>CS clade</taxon>
        <taxon>Chlamydomonadales</taxon>
        <taxon>Volvocaceae</taxon>
        <taxon>Volvox</taxon>
    </lineage>
</organism>
<dbReference type="KEGG" id="vcn:VOLCADRAFT_107764"/>
<evidence type="ECO:0000256" key="1">
    <source>
        <dbReference type="SAM" id="MobiDB-lite"/>
    </source>
</evidence>
<dbReference type="EMBL" id="GL378398">
    <property type="protein sequence ID" value="EFJ41243.1"/>
    <property type="molecule type" value="Genomic_DNA"/>
</dbReference>
<evidence type="ECO:0000313" key="3">
    <source>
        <dbReference type="Proteomes" id="UP000001058"/>
    </source>
</evidence>
<accession>D8UG82</accession>
<name>D8UG82_VOLCA</name>
<dbReference type="Proteomes" id="UP000001058">
    <property type="component" value="Unassembled WGS sequence"/>
</dbReference>
<reference evidence="2 3" key="1">
    <citation type="journal article" date="2010" name="Science">
        <title>Genomic analysis of organismal complexity in the multicellular green alga Volvox carteri.</title>
        <authorList>
            <person name="Prochnik S.E."/>
            <person name="Umen J."/>
            <person name="Nedelcu A.M."/>
            <person name="Hallmann A."/>
            <person name="Miller S.M."/>
            <person name="Nishii I."/>
            <person name="Ferris P."/>
            <person name="Kuo A."/>
            <person name="Mitros T."/>
            <person name="Fritz-Laylin L.K."/>
            <person name="Hellsten U."/>
            <person name="Chapman J."/>
            <person name="Simakov O."/>
            <person name="Rensing S.A."/>
            <person name="Terry A."/>
            <person name="Pangilinan J."/>
            <person name="Kapitonov V."/>
            <person name="Jurka J."/>
            <person name="Salamov A."/>
            <person name="Shapiro H."/>
            <person name="Schmutz J."/>
            <person name="Grimwood J."/>
            <person name="Lindquist E."/>
            <person name="Lucas S."/>
            <person name="Grigoriev I.V."/>
            <person name="Schmitt R."/>
            <person name="Kirk D."/>
            <person name="Rokhsar D.S."/>
        </authorList>
    </citation>
    <scope>NUCLEOTIDE SEQUENCE [LARGE SCALE GENOMIC DNA]</scope>
    <source>
        <strain evidence="3">f. Nagariensis / Eve</strain>
    </source>
</reference>
<dbReference type="RefSeq" id="XP_002957694.1">
    <property type="nucleotide sequence ID" value="XM_002957648.1"/>
</dbReference>
<dbReference type="OrthoDB" id="538515at2759"/>
<gene>
    <name evidence="2" type="ORF">VOLCADRAFT_107764</name>
</gene>
<evidence type="ECO:0000313" key="2">
    <source>
        <dbReference type="EMBL" id="EFJ41243.1"/>
    </source>
</evidence>
<keyword evidence="3" id="KW-1185">Reference proteome</keyword>
<dbReference type="InParanoid" id="D8UG82"/>